<protein>
    <submittedName>
        <fullName evidence="2">KxDL domain-containing protein</fullName>
    </submittedName>
</protein>
<evidence type="ECO:0000313" key="1">
    <source>
        <dbReference type="Proteomes" id="UP000095282"/>
    </source>
</evidence>
<dbReference type="STRING" id="1561998.A0A1I7V566"/>
<dbReference type="AlphaFoldDB" id="A0A1I7V566"/>
<dbReference type="Proteomes" id="UP000095282">
    <property type="component" value="Unplaced"/>
</dbReference>
<organism evidence="1 2">
    <name type="scientific">Caenorhabditis tropicalis</name>
    <dbReference type="NCBI Taxonomy" id="1561998"/>
    <lineage>
        <taxon>Eukaryota</taxon>
        <taxon>Metazoa</taxon>
        <taxon>Ecdysozoa</taxon>
        <taxon>Nematoda</taxon>
        <taxon>Chromadorea</taxon>
        <taxon>Rhabditida</taxon>
        <taxon>Rhabditina</taxon>
        <taxon>Rhabditomorpha</taxon>
        <taxon>Rhabditoidea</taxon>
        <taxon>Rhabditidae</taxon>
        <taxon>Peloderinae</taxon>
        <taxon>Caenorhabditis</taxon>
    </lineage>
</organism>
<dbReference type="Gene3D" id="1.20.1270.60">
    <property type="entry name" value="Arfaptin homology (AH) domain/BAR domain"/>
    <property type="match status" value="1"/>
</dbReference>
<proteinExistence type="predicted"/>
<keyword evidence="1" id="KW-1185">Reference proteome</keyword>
<sequence>MNSRMSKLRRSISRSVFQLNSSLSRQNSLNGLVDLPTMSNTTLVDKFATPTNFRQLRDLIRNNNELLAEVVAAFEEKAALDFHYSKTLKKISIRLHKLTHSVES</sequence>
<dbReference type="SUPFAM" id="SSF103657">
    <property type="entry name" value="BAR/IMD domain-like"/>
    <property type="match status" value="1"/>
</dbReference>
<dbReference type="eggNOG" id="KOG4429">
    <property type="taxonomic scope" value="Eukaryota"/>
</dbReference>
<reference evidence="2" key="1">
    <citation type="submission" date="2016-11" db="UniProtKB">
        <authorList>
            <consortium name="WormBaseParasite"/>
        </authorList>
    </citation>
    <scope>IDENTIFICATION</scope>
</reference>
<name>A0A1I7V566_9PELO</name>
<accession>A0A1I7V566</accession>
<dbReference type="InterPro" id="IPR027267">
    <property type="entry name" value="AH/BAR_dom_sf"/>
</dbReference>
<evidence type="ECO:0000313" key="2">
    <source>
        <dbReference type="WBParaSite" id="Csp11.Scaffold99.g549.t1"/>
    </source>
</evidence>
<dbReference type="WBParaSite" id="Csp11.Scaffold99.g549.t1">
    <property type="protein sequence ID" value="Csp11.Scaffold99.g549.t1"/>
    <property type="gene ID" value="Csp11.Scaffold99.g549"/>
</dbReference>